<protein>
    <submittedName>
        <fullName evidence="1">Uncharacterized protein</fullName>
    </submittedName>
</protein>
<dbReference type="EMBL" id="BT087137">
    <property type="protein sequence ID" value="ACR37490.1"/>
    <property type="molecule type" value="mRNA"/>
</dbReference>
<proteinExistence type="evidence at transcript level"/>
<name>C4J8J0_MAIZE</name>
<dbReference type="AlphaFoldDB" id="C4J8J0"/>
<organism evidence="1">
    <name type="scientific">Zea mays</name>
    <name type="common">Maize</name>
    <dbReference type="NCBI Taxonomy" id="4577"/>
    <lineage>
        <taxon>Eukaryota</taxon>
        <taxon>Viridiplantae</taxon>
        <taxon>Streptophyta</taxon>
        <taxon>Embryophyta</taxon>
        <taxon>Tracheophyta</taxon>
        <taxon>Spermatophyta</taxon>
        <taxon>Magnoliopsida</taxon>
        <taxon>Liliopsida</taxon>
        <taxon>Poales</taxon>
        <taxon>Poaceae</taxon>
        <taxon>PACMAD clade</taxon>
        <taxon>Panicoideae</taxon>
        <taxon>Andropogonodae</taxon>
        <taxon>Andropogoneae</taxon>
        <taxon>Tripsacinae</taxon>
        <taxon>Zea</taxon>
    </lineage>
</organism>
<evidence type="ECO:0000313" key="1">
    <source>
        <dbReference type="EMBL" id="ACR37490.1"/>
    </source>
</evidence>
<sequence length="55" mass="6711">MHSRVVQLLFNVFCQINTNQWTTYMTDHRGQTNFVENLNTGIYIERSYAQRQQWQ</sequence>
<reference evidence="1" key="1">
    <citation type="journal article" date="2009" name="PLoS Genet.">
        <title>Sequencing, mapping, and analysis of 27,455 maize full-length cDNAs.</title>
        <authorList>
            <person name="Soderlund C."/>
            <person name="Descour A."/>
            <person name="Kudrna D."/>
            <person name="Bomhoff M."/>
            <person name="Boyd L."/>
            <person name="Currie J."/>
            <person name="Angelova A."/>
            <person name="Collura K."/>
            <person name="Wissotski M."/>
            <person name="Ashley E."/>
            <person name="Morrow D."/>
            <person name="Fernandes J."/>
            <person name="Walbot V."/>
            <person name="Yu Y."/>
        </authorList>
    </citation>
    <scope>NUCLEOTIDE SEQUENCE</scope>
    <source>
        <strain evidence="1">B73</strain>
    </source>
</reference>
<reference evidence="1" key="2">
    <citation type="submission" date="2012-06" db="EMBL/GenBank/DDBJ databases">
        <authorList>
            <person name="Yu Y."/>
            <person name="Currie J."/>
            <person name="Lomeli R."/>
            <person name="Angelova A."/>
            <person name="Collura K."/>
            <person name="Wissotski M."/>
            <person name="Campos D."/>
            <person name="Kudrna D."/>
            <person name="Golser W."/>
            <person name="Ashely E."/>
            <person name="Descour A."/>
            <person name="Fernandes J."/>
            <person name="Soderlund C."/>
            <person name="Walbot V."/>
        </authorList>
    </citation>
    <scope>NUCLEOTIDE SEQUENCE</scope>
    <source>
        <strain evidence="1">B73</strain>
    </source>
</reference>
<accession>C4J8J0</accession>